<name>A0A318S2X1_WILLI</name>
<keyword evidence="7" id="KW-0406">Ion transport</keyword>
<dbReference type="Pfam" id="PF00999">
    <property type="entry name" value="Na_H_Exchanger"/>
    <property type="match status" value="1"/>
</dbReference>
<feature type="transmembrane region" description="Helical" evidence="10">
    <location>
        <begin position="302"/>
        <end position="327"/>
    </location>
</feature>
<feature type="transmembrane region" description="Helical" evidence="10">
    <location>
        <begin position="181"/>
        <end position="198"/>
    </location>
</feature>
<protein>
    <submittedName>
        <fullName evidence="12">Sodium/proton antiporter (CPA1 family)</fullName>
    </submittedName>
</protein>
<evidence type="ECO:0000256" key="9">
    <source>
        <dbReference type="ARBA" id="ARBA00023201"/>
    </source>
</evidence>
<feature type="transmembrane region" description="Helical" evidence="10">
    <location>
        <begin position="205"/>
        <end position="225"/>
    </location>
</feature>
<dbReference type="GO" id="GO:0005886">
    <property type="term" value="C:plasma membrane"/>
    <property type="evidence" value="ECO:0007669"/>
    <property type="project" value="UniProtKB-SubCell"/>
</dbReference>
<dbReference type="AlphaFoldDB" id="A0A318S2X1"/>
<gene>
    <name evidence="12" type="ORF">DFR67_105122</name>
</gene>
<evidence type="ECO:0000256" key="4">
    <source>
        <dbReference type="ARBA" id="ARBA00022692"/>
    </source>
</evidence>
<dbReference type="GO" id="GO:0051453">
    <property type="term" value="P:regulation of intracellular pH"/>
    <property type="evidence" value="ECO:0007669"/>
    <property type="project" value="TreeGrafter"/>
</dbReference>
<dbReference type="EMBL" id="QJSP01000005">
    <property type="protein sequence ID" value="PYE17977.1"/>
    <property type="molecule type" value="Genomic_DNA"/>
</dbReference>
<evidence type="ECO:0000313" key="13">
    <source>
        <dbReference type="Proteomes" id="UP000247591"/>
    </source>
</evidence>
<dbReference type="RefSeq" id="WP_110469358.1">
    <property type="nucleotide sequence ID" value="NZ_QJSP01000005.1"/>
</dbReference>
<evidence type="ECO:0000256" key="7">
    <source>
        <dbReference type="ARBA" id="ARBA00023065"/>
    </source>
</evidence>
<evidence type="ECO:0000256" key="6">
    <source>
        <dbReference type="ARBA" id="ARBA00023053"/>
    </source>
</evidence>
<sequence>MELTLVGVVAIIAIVAVAVFAGRLGVAAPLLLVIVGVGLSFVPGVPDLEVQPELILAGVLPPLLYSAAVNMPAQDFRRNFKPISALAVVLVLVTTVGTGWFFHALIPDIGWPAALALGAVISPTDAVAATSVGKKLGLPSRVVAVLEGEGLVNDASALVLLRSAVAALGGTVTLWGVAGDFVFAVLAAVVVGAIVGYVNVRIRGLLNDSVLTTAISLVVPFIAYIPAEEVGASGVLAVVVAGLITGHLGSRYLRAQDRLAETTNWRTLAFLLEGAVFLFMGMELKKAVEQVQESEFSTWTAVAIGLVASAIVIALRIAFVGPLVGLLRRDTRRASDAVSRLDDIQARLDAREPDERFTQRRLDYMETRMARVSADLAFHLNETLGWRGGVVLGWAGMRGAITVAAAQTLPQDTPHRPQLILIAFVVAATTLLLQGFTLPSVIRMAKVAPDDPERLRDEYSQLVTELQDAASQALADPAVLGGVGESIPDVVIDLVRADSIVGRVRSSREAADEKAADDNMRGRAQYFALRLLVLAAEREALLKARKLGVYSSQSLTHAQNLLDLEEARLEQLDDDESD</sequence>
<proteinExistence type="predicted"/>
<keyword evidence="2" id="KW-0813">Transport</keyword>
<keyword evidence="8 10" id="KW-0472">Membrane</keyword>
<feature type="domain" description="Cation/H+ exchanger transmembrane" evidence="11">
    <location>
        <begin position="11"/>
        <end position="441"/>
    </location>
</feature>
<dbReference type="InterPro" id="IPR006153">
    <property type="entry name" value="Cation/H_exchanger_TM"/>
</dbReference>
<evidence type="ECO:0000256" key="8">
    <source>
        <dbReference type="ARBA" id="ARBA00023136"/>
    </source>
</evidence>
<reference evidence="12 13" key="1">
    <citation type="submission" date="2018-06" db="EMBL/GenBank/DDBJ databases">
        <title>Genomic Encyclopedia of Type Strains, Phase IV (KMG-IV): sequencing the most valuable type-strain genomes for metagenomic binning, comparative biology and taxonomic classification.</title>
        <authorList>
            <person name="Goeker M."/>
        </authorList>
    </citation>
    <scope>NUCLEOTIDE SEQUENCE [LARGE SCALE GENOMIC DNA]</scope>
    <source>
        <strain evidence="12 13">DSM 45521</strain>
    </source>
</reference>
<feature type="transmembrane region" description="Helical" evidence="10">
    <location>
        <begin position="265"/>
        <end position="282"/>
    </location>
</feature>
<dbReference type="OrthoDB" id="57886at2"/>
<feature type="transmembrane region" description="Helical" evidence="10">
    <location>
        <begin position="419"/>
        <end position="442"/>
    </location>
</feature>
<keyword evidence="4 10" id="KW-0812">Transmembrane</keyword>
<dbReference type="GO" id="GO:0015386">
    <property type="term" value="F:potassium:proton antiporter activity"/>
    <property type="evidence" value="ECO:0007669"/>
    <property type="project" value="TreeGrafter"/>
</dbReference>
<evidence type="ECO:0000256" key="3">
    <source>
        <dbReference type="ARBA" id="ARBA00022475"/>
    </source>
</evidence>
<keyword evidence="3" id="KW-1003">Cell membrane</keyword>
<organism evidence="12 13">
    <name type="scientific">Williamsia limnetica</name>
    <dbReference type="NCBI Taxonomy" id="882452"/>
    <lineage>
        <taxon>Bacteria</taxon>
        <taxon>Bacillati</taxon>
        <taxon>Actinomycetota</taxon>
        <taxon>Actinomycetes</taxon>
        <taxon>Mycobacteriales</taxon>
        <taxon>Nocardiaceae</taxon>
        <taxon>Williamsia</taxon>
    </lineage>
</organism>
<dbReference type="GO" id="GO:0098719">
    <property type="term" value="P:sodium ion import across plasma membrane"/>
    <property type="evidence" value="ECO:0007669"/>
    <property type="project" value="TreeGrafter"/>
</dbReference>
<accession>A0A318S2X1</accession>
<keyword evidence="5 10" id="KW-1133">Transmembrane helix</keyword>
<feature type="transmembrane region" description="Helical" evidence="10">
    <location>
        <begin position="231"/>
        <end position="253"/>
    </location>
</feature>
<dbReference type="Proteomes" id="UP000247591">
    <property type="component" value="Unassembled WGS sequence"/>
</dbReference>
<evidence type="ECO:0000256" key="5">
    <source>
        <dbReference type="ARBA" id="ARBA00022989"/>
    </source>
</evidence>
<evidence type="ECO:0000313" key="12">
    <source>
        <dbReference type="EMBL" id="PYE17977.1"/>
    </source>
</evidence>
<dbReference type="Gene3D" id="6.10.140.1330">
    <property type="match status" value="1"/>
</dbReference>
<feature type="transmembrane region" description="Helical" evidence="10">
    <location>
        <begin position="54"/>
        <end position="71"/>
    </location>
</feature>
<evidence type="ECO:0000259" key="11">
    <source>
        <dbReference type="Pfam" id="PF00999"/>
    </source>
</evidence>
<dbReference type="InterPro" id="IPR018422">
    <property type="entry name" value="Cation/H_exchanger_CPA1"/>
</dbReference>
<dbReference type="GO" id="GO:0015385">
    <property type="term" value="F:sodium:proton antiporter activity"/>
    <property type="evidence" value="ECO:0007669"/>
    <property type="project" value="InterPro"/>
</dbReference>
<evidence type="ECO:0000256" key="1">
    <source>
        <dbReference type="ARBA" id="ARBA00004651"/>
    </source>
</evidence>
<dbReference type="PANTHER" id="PTHR10110">
    <property type="entry name" value="SODIUM/HYDROGEN EXCHANGER"/>
    <property type="match status" value="1"/>
</dbReference>
<keyword evidence="9" id="KW-0739">Sodium transport</keyword>
<evidence type="ECO:0000256" key="2">
    <source>
        <dbReference type="ARBA" id="ARBA00022448"/>
    </source>
</evidence>
<feature type="transmembrane region" description="Helical" evidence="10">
    <location>
        <begin position="7"/>
        <end position="34"/>
    </location>
</feature>
<feature type="transmembrane region" description="Helical" evidence="10">
    <location>
        <begin position="83"/>
        <end position="103"/>
    </location>
</feature>
<comment type="subcellular location">
    <subcellularLocation>
        <location evidence="1">Cell membrane</location>
        <topology evidence="1">Multi-pass membrane protein</topology>
    </subcellularLocation>
</comment>
<comment type="caution">
    <text evidence="12">The sequence shown here is derived from an EMBL/GenBank/DDBJ whole genome shotgun (WGS) entry which is preliminary data.</text>
</comment>
<keyword evidence="6" id="KW-0915">Sodium</keyword>
<evidence type="ECO:0000256" key="10">
    <source>
        <dbReference type="SAM" id="Phobius"/>
    </source>
</evidence>
<dbReference type="PANTHER" id="PTHR10110:SF86">
    <property type="entry name" value="SODIUM_HYDROGEN EXCHANGER 7"/>
    <property type="match status" value="1"/>
</dbReference>
<keyword evidence="13" id="KW-1185">Reference proteome</keyword>